<accession>A0A820RIW9</accession>
<dbReference type="Proteomes" id="UP000663881">
    <property type="component" value="Unassembled WGS sequence"/>
</dbReference>
<sequence length="138" mass="15701">MENKRVIRYFDQNQTNQQIIISNIHCCRLTIDKNGFIYVSDYENNEVRRWKQGDKNNDLVAGGNGQGIHLNQLNGPTFIFIDEEYSLYISDCENNRVMKWGKDAKEGIFVAGGNGQGNSLKQLSCPQGVIVDHLGQIY</sequence>
<name>A0A820RIW9_9BILA</name>
<comment type="caution">
    <text evidence="1">The sequence shown here is derived from an EMBL/GenBank/DDBJ whole genome shotgun (WGS) entry which is preliminary data.</text>
</comment>
<evidence type="ECO:0000313" key="1">
    <source>
        <dbReference type="EMBL" id="CAF4435979.1"/>
    </source>
</evidence>
<evidence type="ECO:0000313" key="2">
    <source>
        <dbReference type="Proteomes" id="UP000663881"/>
    </source>
</evidence>
<reference evidence="1" key="1">
    <citation type="submission" date="2021-02" db="EMBL/GenBank/DDBJ databases">
        <authorList>
            <person name="Nowell W R."/>
        </authorList>
    </citation>
    <scope>NUCLEOTIDE SEQUENCE</scope>
</reference>
<feature type="non-terminal residue" evidence="1">
    <location>
        <position position="138"/>
    </location>
</feature>
<dbReference type="SUPFAM" id="SSF101898">
    <property type="entry name" value="NHL repeat"/>
    <property type="match status" value="1"/>
</dbReference>
<dbReference type="EMBL" id="CAJOAY010033038">
    <property type="protein sequence ID" value="CAF4435979.1"/>
    <property type="molecule type" value="Genomic_DNA"/>
</dbReference>
<dbReference type="AlphaFoldDB" id="A0A820RIW9"/>
<proteinExistence type="predicted"/>
<protein>
    <submittedName>
        <fullName evidence="1">Uncharacterized protein</fullName>
    </submittedName>
</protein>
<gene>
    <name evidence="1" type="ORF">OKA104_LOCUS53347</name>
</gene>
<organism evidence="1 2">
    <name type="scientific">Adineta steineri</name>
    <dbReference type="NCBI Taxonomy" id="433720"/>
    <lineage>
        <taxon>Eukaryota</taxon>
        <taxon>Metazoa</taxon>
        <taxon>Spiralia</taxon>
        <taxon>Gnathifera</taxon>
        <taxon>Rotifera</taxon>
        <taxon>Eurotatoria</taxon>
        <taxon>Bdelloidea</taxon>
        <taxon>Adinetida</taxon>
        <taxon>Adinetidae</taxon>
        <taxon>Adineta</taxon>
    </lineage>
</organism>
<dbReference type="InterPro" id="IPR011042">
    <property type="entry name" value="6-blade_b-propeller_TolB-like"/>
</dbReference>
<dbReference type="Gene3D" id="2.120.10.30">
    <property type="entry name" value="TolB, C-terminal domain"/>
    <property type="match status" value="1"/>
</dbReference>